<evidence type="ECO:0000256" key="1">
    <source>
        <dbReference type="SAM" id="MobiDB-lite"/>
    </source>
</evidence>
<evidence type="ECO:0000313" key="2">
    <source>
        <dbReference type="EMBL" id="KAG8061052.1"/>
    </source>
</evidence>
<accession>A0A8J5V5L1</accession>
<dbReference type="Proteomes" id="UP000729402">
    <property type="component" value="Unassembled WGS sequence"/>
</dbReference>
<comment type="caution">
    <text evidence="2">The sequence shown here is derived from an EMBL/GenBank/DDBJ whole genome shotgun (WGS) entry which is preliminary data.</text>
</comment>
<feature type="region of interest" description="Disordered" evidence="1">
    <location>
        <begin position="36"/>
        <end position="69"/>
    </location>
</feature>
<protein>
    <submittedName>
        <fullName evidence="2">Uncharacterized protein</fullName>
    </submittedName>
</protein>
<reference evidence="2" key="1">
    <citation type="journal article" date="2021" name="bioRxiv">
        <title>Whole Genome Assembly and Annotation of Northern Wild Rice, Zizania palustris L., Supports a Whole Genome Duplication in the Zizania Genus.</title>
        <authorList>
            <person name="Haas M."/>
            <person name="Kono T."/>
            <person name="Macchietto M."/>
            <person name="Millas R."/>
            <person name="McGilp L."/>
            <person name="Shao M."/>
            <person name="Duquette J."/>
            <person name="Hirsch C.N."/>
            <person name="Kimball J."/>
        </authorList>
    </citation>
    <scope>NUCLEOTIDE SEQUENCE</scope>
    <source>
        <tissue evidence="2">Fresh leaf tissue</tissue>
    </source>
</reference>
<dbReference type="AlphaFoldDB" id="A0A8J5V5L1"/>
<proteinExistence type="predicted"/>
<organism evidence="2 3">
    <name type="scientific">Zizania palustris</name>
    <name type="common">Northern wild rice</name>
    <dbReference type="NCBI Taxonomy" id="103762"/>
    <lineage>
        <taxon>Eukaryota</taxon>
        <taxon>Viridiplantae</taxon>
        <taxon>Streptophyta</taxon>
        <taxon>Embryophyta</taxon>
        <taxon>Tracheophyta</taxon>
        <taxon>Spermatophyta</taxon>
        <taxon>Magnoliopsida</taxon>
        <taxon>Liliopsida</taxon>
        <taxon>Poales</taxon>
        <taxon>Poaceae</taxon>
        <taxon>BOP clade</taxon>
        <taxon>Oryzoideae</taxon>
        <taxon>Oryzeae</taxon>
        <taxon>Zizaniinae</taxon>
        <taxon>Zizania</taxon>
    </lineage>
</organism>
<dbReference type="EMBL" id="JAAALK010000286">
    <property type="protein sequence ID" value="KAG8061052.1"/>
    <property type="molecule type" value="Genomic_DNA"/>
</dbReference>
<name>A0A8J5V5L1_ZIZPA</name>
<keyword evidence="3" id="KW-1185">Reference proteome</keyword>
<sequence>MSALRRDLVSRALGPRTRDRREGLWIPRAVRRGPRRWLRHGPEGGSAELAAKRQHQSGSERVICGALQS</sequence>
<gene>
    <name evidence="2" type="ORF">GUJ93_ZPchr0003g17693</name>
</gene>
<reference evidence="2" key="2">
    <citation type="submission" date="2021-02" db="EMBL/GenBank/DDBJ databases">
        <authorList>
            <person name="Kimball J.A."/>
            <person name="Haas M.W."/>
            <person name="Macchietto M."/>
            <person name="Kono T."/>
            <person name="Duquette J."/>
            <person name="Shao M."/>
        </authorList>
    </citation>
    <scope>NUCLEOTIDE SEQUENCE</scope>
    <source>
        <tissue evidence="2">Fresh leaf tissue</tissue>
    </source>
</reference>
<evidence type="ECO:0000313" key="3">
    <source>
        <dbReference type="Proteomes" id="UP000729402"/>
    </source>
</evidence>